<gene>
    <name evidence="1" type="ORF">Pr1d_12690</name>
</gene>
<protein>
    <submittedName>
        <fullName evidence="1">Uncharacterized protein</fullName>
    </submittedName>
</protein>
<accession>A0A5B9Q4V0</accession>
<reference evidence="1 2" key="1">
    <citation type="submission" date="2019-08" db="EMBL/GenBank/DDBJ databases">
        <title>Deep-cultivation of Planctomycetes and their phenomic and genomic characterization uncovers novel biology.</title>
        <authorList>
            <person name="Wiegand S."/>
            <person name="Jogler M."/>
            <person name="Boedeker C."/>
            <person name="Pinto D."/>
            <person name="Vollmers J."/>
            <person name="Rivas-Marin E."/>
            <person name="Kohn T."/>
            <person name="Peeters S.H."/>
            <person name="Heuer A."/>
            <person name="Rast P."/>
            <person name="Oberbeckmann S."/>
            <person name="Bunk B."/>
            <person name="Jeske O."/>
            <person name="Meyerdierks A."/>
            <person name="Storesund J.E."/>
            <person name="Kallscheuer N."/>
            <person name="Luecker S."/>
            <person name="Lage O.M."/>
            <person name="Pohl T."/>
            <person name="Merkel B.J."/>
            <person name="Hornburger P."/>
            <person name="Mueller R.-W."/>
            <person name="Bruemmer F."/>
            <person name="Labrenz M."/>
            <person name="Spormann A.M."/>
            <person name="Op den Camp H."/>
            <person name="Overmann J."/>
            <person name="Amann R."/>
            <person name="Jetten M.S.M."/>
            <person name="Mascher T."/>
            <person name="Medema M.H."/>
            <person name="Devos D.P."/>
            <person name="Kaster A.-K."/>
            <person name="Ovreas L."/>
            <person name="Rohde M."/>
            <person name="Galperin M.Y."/>
            <person name="Jogler C."/>
        </authorList>
    </citation>
    <scope>NUCLEOTIDE SEQUENCE [LARGE SCALE GENOMIC DNA]</scope>
    <source>
        <strain evidence="1 2">Pr1d</strain>
    </source>
</reference>
<dbReference type="RefSeq" id="WP_148072696.1">
    <property type="nucleotide sequence ID" value="NZ_CP042913.1"/>
</dbReference>
<proteinExistence type="predicted"/>
<sequence length="400" mass="45581">MPQDNRFRHQPYRATPPVAPYYVVHEAEEALPSSADFDERLATACVPMAKVNLAATYLVHGTYTGNDVLGLLTELRRFSPWLSERIRRMTKGFIDVVAGETGNYTSQYAATFQKGLTVGTGRTTAVRLFHWSSQNNHIARADGAVRLICELARLAEDLPTADESSDPSRVMLWGHSHGGNVLAILTNLLAANQETRNQFFDATRTFFSPWWSEETDRPDWEQARQLLNDAQHPLRRLALDIVTFGTPIRYGWDTAGYSKLLHFVNHRPTPQQPVHRTGFPLHLPRFLKAKEGDYIHQLGIAGTNLIPNPLAVRTLLADLRLKKVLEQGLQPEWRLSRWMRGHRVPDEGTTLLVDYHDGHWFAPHHLAGHATYTRSKWLPFHVTQVARQFYAEKNSDMIVR</sequence>
<keyword evidence="2" id="KW-1185">Reference proteome</keyword>
<dbReference type="Proteomes" id="UP000323917">
    <property type="component" value="Chromosome"/>
</dbReference>
<dbReference type="AlphaFoldDB" id="A0A5B9Q4V0"/>
<dbReference type="KEGG" id="bgok:Pr1d_12690"/>
<name>A0A5B9Q4V0_9BACT</name>
<evidence type="ECO:0000313" key="2">
    <source>
        <dbReference type="Proteomes" id="UP000323917"/>
    </source>
</evidence>
<organism evidence="1 2">
    <name type="scientific">Bythopirellula goksoeyrii</name>
    <dbReference type="NCBI Taxonomy" id="1400387"/>
    <lineage>
        <taxon>Bacteria</taxon>
        <taxon>Pseudomonadati</taxon>
        <taxon>Planctomycetota</taxon>
        <taxon>Planctomycetia</taxon>
        <taxon>Pirellulales</taxon>
        <taxon>Lacipirellulaceae</taxon>
        <taxon>Bythopirellula</taxon>
    </lineage>
</organism>
<dbReference type="OrthoDB" id="270003at2"/>
<evidence type="ECO:0000313" key="1">
    <source>
        <dbReference type="EMBL" id="QEG33997.1"/>
    </source>
</evidence>
<dbReference type="EMBL" id="CP042913">
    <property type="protein sequence ID" value="QEG33997.1"/>
    <property type="molecule type" value="Genomic_DNA"/>
</dbReference>